<protein>
    <recommendedName>
        <fullName evidence="7">Amidophosphoribosyltransferase</fullName>
        <shortName evidence="7">ATase</shortName>
        <ecNumber evidence="7">2.4.2.14</ecNumber>
    </recommendedName>
    <alternativeName>
        <fullName evidence="7">Glutamine phosphoribosylpyrophosphate amidotransferase</fullName>
        <shortName evidence="7">GPATase</shortName>
    </alternativeName>
</protein>
<comment type="function">
    <text evidence="7">Catalyzes the formation of phosphoribosylamine from phosphoribosylpyrophosphate (PRPP) and glutamine.</text>
</comment>
<comment type="cofactor">
    <cofactor evidence="7 10">
        <name>Mg(2+)</name>
        <dbReference type="ChEBI" id="CHEBI:18420"/>
    </cofactor>
    <text evidence="7 10">Binds 1 Mg(2+) ion per subunit.</text>
</comment>
<feature type="binding site" evidence="7 11">
    <location>
        <position position="447"/>
    </location>
    <ligand>
        <name>[4Fe-4S] cluster</name>
        <dbReference type="ChEBI" id="CHEBI:49883"/>
    </ligand>
</feature>
<dbReference type="PROSITE" id="PS51278">
    <property type="entry name" value="GATASE_TYPE_2"/>
    <property type="match status" value="1"/>
</dbReference>
<dbReference type="Gene3D" id="3.40.50.2020">
    <property type="match status" value="1"/>
</dbReference>
<dbReference type="Pfam" id="PF13522">
    <property type="entry name" value="GATase_6"/>
    <property type="match status" value="1"/>
</dbReference>
<dbReference type="InterPro" id="IPR029055">
    <property type="entry name" value="Ntn_hydrolases_N"/>
</dbReference>
<dbReference type="Gene3D" id="3.60.20.10">
    <property type="entry name" value="Glutamine Phosphoribosylpyrophosphate, subunit 1, domain 1"/>
    <property type="match status" value="1"/>
</dbReference>
<dbReference type="SUPFAM" id="SSF56235">
    <property type="entry name" value="N-terminal nucleophile aminohydrolases (Ntn hydrolases)"/>
    <property type="match status" value="1"/>
</dbReference>
<evidence type="ECO:0000256" key="8">
    <source>
        <dbReference type="PIRNR" id="PIRNR000485"/>
    </source>
</evidence>
<keyword evidence="3 7" id="KW-0328">Glycosyltransferase</keyword>
<evidence type="ECO:0000256" key="4">
    <source>
        <dbReference type="ARBA" id="ARBA00022679"/>
    </source>
</evidence>
<evidence type="ECO:0000256" key="5">
    <source>
        <dbReference type="ARBA" id="ARBA00022755"/>
    </source>
</evidence>
<dbReference type="GO" id="GO:0004044">
    <property type="term" value="F:amidophosphoribosyltransferase activity"/>
    <property type="evidence" value="ECO:0007669"/>
    <property type="project" value="UniProtKB-UniRule"/>
</dbReference>
<sequence length="472" mass="51377">MLAEIKGLNEECGVFGIWGHSNAAQMTYYGLHSLQHRGQEGAGIVVTDGERLKGTKGHGLVNEVFDGEKLNDLTGTGAIGHVRYTTAGGGGFENIQPLLFHSQTGSLALAHNGNLVNASQLRRQLESQGSIFQTTSDTEVLAHLIRKSGFTSMKDKVKYALPMLKGAYAFLVMTETELMVALDPNGMRPLSLARLGDAYVIASETCAFDLIGAEYLRDVEPGELVVINQEGLHSERFATPTNQAMCSMEYIYFSRPDSDINGINVHSARKRLGKQLAKETNIEADVVTGVPDSSISAAIGFAEESGIPYEMGLIKNRYVGRTFIQPTQEMREQGVKMKLSPVRKVVEGKRVIMVDDSIVRGTTSKRIVKLLKEAGAKEVHVCISSPPIKHPCFYGIDTSTQEELISAFHSPEELCEIIGADSLTFLSEEGLLKAIGRESTDSNCGQCLACFSGKYPTEIYPAENDQSKTVKS</sequence>
<dbReference type="Proteomes" id="UP001237207">
    <property type="component" value="Unassembled WGS sequence"/>
</dbReference>
<dbReference type="PANTHER" id="PTHR11907">
    <property type="entry name" value="AMIDOPHOSPHORIBOSYLTRANSFERASE"/>
    <property type="match status" value="1"/>
</dbReference>
<evidence type="ECO:0000256" key="6">
    <source>
        <dbReference type="ARBA" id="ARBA00022962"/>
    </source>
</evidence>
<dbReference type="InterPro" id="IPR000836">
    <property type="entry name" value="PRTase_dom"/>
</dbReference>
<dbReference type="AlphaFoldDB" id="A0AAJ1SZL7"/>
<feature type="binding site" evidence="7 10">
    <location>
        <position position="355"/>
    </location>
    <ligand>
        <name>Mg(2+)</name>
        <dbReference type="ChEBI" id="CHEBI:18420"/>
    </ligand>
</feature>
<proteinExistence type="inferred from homology"/>
<evidence type="ECO:0000256" key="9">
    <source>
        <dbReference type="PIRSR" id="PIRSR000485-1"/>
    </source>
</evidence>
<dbReference type="GO" id="GO:0000287">
    <property type="term" value="F:magnesium ion binding"/>
    <property type="evidence" value="ECO:0007669"/>
    <property type="project" value="UniProtKB-UniRule"/>
</dbReference>
<keyword evidence="5 7" id="KW-0658">Purine biosynthesis</keyword>
<keyword evidence="7" id="KW-0004">4Fe-4S</keyword>
<dbReference type="EMBL" id="JAUSUC010000022">
    <property type="protein sequence ID" value="MDQ0215579.1"/>
    <property type="molecule type" value="Genomic_DNA"/>
</dbReference>
<keyword evidence="7 11" id="KW-0411">Iron-sulfur</keyword>
<reference evidence="13" key="1">
    <citation type="submission" date="2023-07" db="EMBL/GenBank/DDBJ databases">
        <title>Genomic Encyclopedia of Type Strains, Phase IV (KMG-IV): sequencing the most valuable type-strain genomes for metagenomic binning, comparative biology and taxonomic classification.</title>
        <authorList>
            <person name="Goeker M."/>
        </authorList>
    </citation>
    <scope>NUCLEOTIDE SEQUENCE</scope>
    <source>
        <strain evidence="13">DSM 23947</strain>
    </source>
</reference>
<dbReference type="InterPro" id="IPR029057">
    <property type="entry name" value="PRTase-like"/>
</dbReference>
<keyword evidence="7 10" id="KW-0460">Magnesium</keyword>
<comment type="catalytic activity">
    <reaction evidence="7 8">
        <text>5-phospho-beta-D-ribosylamine + L-glutamate + diphosphate = 5-phospho-alpha-D-ribose 1-diphosphate + L-glutamine + H2O</text>
        <dbReference type="Rhea" id="RHEA:14905"/>
        <dbReference type="ChEBI" id="CHEBI:15377"/>
        <dbReference type="ChEBI" id="CHEBI:29985"/>
        <dbReference type="ChEBI" id="CHEBI:33019"/>
        <dbReference type="ChEBI" id="CHEBI:58017"/>
        <dbReference type="ChEBI" id="CHEBI:58359"/>
        <dbReference type="ChEBI" id="CHEBI:58681"/>
        <dbReference type="EC" id="2.4.2.14"/>
    </reaction>
</comment>
<dbReference type="Pfam" id="PF00156">
    <property type="entry name" value="Pribosyltran"/>
    <property type="match status" value="1"/>
</dbReference>
<dbReference type="InterPro" id="IPR017932">
    <property type="entry name" value="GATase_2_dom"/>
</dbReference>
<dbReference type="CDD" id="cd06223">
    <property type="entry name" value="PRTases_typeI"/>
    <property type="match status" value="1"/>
</dbReference>
<feature type="binding site" evidence="7 11">
    <location>
        <position position="450"/>
    </location>
    <ligand>
        <name>[4Fe-4S] cluster</name>
        <dbReference type="ChEBI" id="CHEBI:49883"/>
    </ligand>
</feature>
<dbReference type="PIRSF" id="PIRSF000485">
    <property type="entry name" value="Amd_phspho_trans"/>
    <property type="match status" value="1"/>
</dbReference>
<feature type="binding site" evidence="7 10">
    <location>
        <position position="356"/>
    </location>
    <ligand>
        <name>Mg(2+)</name>
        <dbReference type="ChEBI" id="CHEBI:18420"/>
    </ligand>
</feature>
<keyword evidence="7 10" id="KW-0479">Metal-binding</keyword>
<comment type="pathway">
    <text evidence="1 7 8">Purine metabolism; IMP biosynthesis via de novo pathway; N(1)-(5-phospho-D-ribosyl)glycinamide from 5-phospho-alpha-D-ribose 1-diphosphate: step 1/2.</text>
</comment>
<keyword evidence="14" id="KW-1185">Reference proteome</keyword>
<name>A0AAJ1SZL7_9BACI</name>
<dbReference type="NCBIfam" id="TIGR01134">
    <property type="entry name" value="purF"/>
    <property type="match status" value="1"/>
</dbReference>
<comment type="caution">
    <text evidence="13">The sequence shown here is derived from an EMBL/GenBank/DDBJ whole genome shotgun (WGS) entry which is preliminary data.</text>
</comment>
<feature type="active site" description="Nucleophile" evidence="7 9">
    <location>
        <position position="12"/>
    </location>
</feature>
<feature type="binding site" evidence="7 10">
    <location>
        <position position="293"/>
    </location>
    <ligand>
        <name>Mg(2+)</name>
        <dbReference type="ChEBI" id="CHEBI:18420"/>
    </ligand>
</feature>
<evidence type="ECO:0000256" key="2">
    <source>
        <dbReference type="ARBA" id="ARBA00010138"/>
    </source>
</evidence>
<evidence type="ECO:0000313" key="14">
    <source>
        <dbReference type="Proteomes" id="UP001237207"/>
    </source>
</evidence>
<dbReference type="GO" id="GO:0051539">
    <property type="term" value="F:4 iron, 4 sulfur cluster binding"/>
    <property type="evidence" value="ECO:0007669"/>
    <property type="project" value="UniProtKB-KW"/>
</dbReference>
<gene>
    <name evidence="7" type="primary">purF</name>
    <name evidence="13" type="ORF">J2S13_001997</name>
</gene>
<dbReference type="GO" id="GO:0006189">
    <property type="term" value="P:'de novo' IMP biosynthetic process"/>
    <property type="evidence" value="ECO:0007669"/>
    <property type="project" value="UniProtKB-UniRule"/>
</dbReference>
<feature type="binding site" evidence="7 11">
    <location>
        <position position="392"/>
    </location>
    <ligand>
        <name>[4Fe-4S] cluster</name>
        <dbReference type="ChEBI" id="CHEBI:49883"/>
    </ligand>
</feature>
<dbReference type="InterPro" id="IPR035584">
    <property type="entry name" value="PurF_N"/>
</dbReference>
<feature type="binding site" evidence="7 11">
    <location>
        <position position="246"/>
    </location>
    <ligand>
        <name>[4Fe-4S] cluster</name>
        <dbReference type="ChEBI" id="CHEBI:49883"/>
    </ligand>
</feature>
<comment type="similarity">
    <text evidence="2 7 8">In the C-terminal section; belongs to the purine/pyrimidine phosphoribosyltransferase family.</text>
</comment>
<dbReference type="EC" id="2.4.2.14" evidence="7"/>
<keyword evidence="4 7" id="KW-0808">Transferase</keyword>
<dbReference type="HAMAP" id="MF_01931">
    <property type="entry name" value="PurF"/>
    <property type="match status" value="1"/>
</dbReference>
<dbReference type="GO" id="GO:0009113">
    <property type="term" value="P:purine nucleobase biosynthetic process"/>
    <property type="evidence" value="ECO:0007669"/>
    <property type="project" value="UniProtKB-UniRule"/>
</dbReference>
<evidence type="ECO:0000313" key="13">
    <source>
        <dbReference type="EMBL" id="MDQ0215579.1"/>
    </source>
</evidence>
<accession>A0AAJ1SZL7</accession>
<comment type="cofactor">
    <cofactor evidence="7 11">
        <name>[4Fe-4S] cluster</name>
        <dbReference type="ChEBI" id="CHEBI:49883"/>
    </cofactor>
    <text evidence="7 11">Binds 1 [4Fe-4S] cluster per subunit.</text>
</comment>
<dbReference type="CDD" id="cd00715">
    <property type="entry name" value="GPATase_N"/>
    <property type="match status" value="1"/>
</dbReference>
<keyword evidence="6 7" id="KW-0315">Glutamine amidotransferase</keyword>
<organism evidence="13 14">
    <name type="scientific">Oikeobacillus pervagus</name>
    <dbReference type="NCBI Taxonomy" id="1325931"/>
    <lineage>
        <taxon>Bacteria</taxon>
        <taxon>Bacillati</taxon>
        <taxon>Bacillota</taxon>
        <taxon>Bacilli</taxon>
        <taxon>Bacillales</taxon>
        <taxon>Bacillaceae</taxon>
        <taxon>Oikeobacillus</taxon>
    </lineage>
</organism>
<evidence type="ECO:0000259" key="12">
    <source>
        <dbReference type="PROSITE" id="PS51278"/>
    </source>
</evidence>
<dbReference type="RefSeq" id="WP_307257577.1">
    <property type="nucleotide sequence ID" value="NZ_JAUSUC010000022.1"/>
</dbReference>
<evidence type="ECO:0000256" key="11">
    <source>
        <dbReference type="PIRSR" id="PIRSR000485-3"/>
    </source>
</evidence>
<feature type="domain" description="Glutamine amidotransferase type-2" evidence="12">
    <location>
        <begin position="12"/>
        <end position="230"/>
    </location>
</feature>
<evidence type="ECO:0000256" key="7">
    <source>
        <dbReference type="HAMAP-Rule" id="MF_01931"/>
    </source>
</evidence>
<evidence type="ECO:0000256" key="3">
    <source>
        <dbReference type="ARBA" id="ARBA00022676"/>
    </source>
</evidence>
<dbReference type="InterPro" id="IPR005854">
    <property type="entry name" value="PurF"/>
</dbReference>
<evidence type="ECO:0000256" key="10">
    <source>
        <dbReference type="PIRSR" id="PIRSR000485-2"/>
    </source>
</evidence>
<keyword evidence="7 11" id="KW-0408">Iron</keyword>
<evidence type="ECO:0000256" key="1">
    <source>
        <dbReference type="ARBA" id="ARBA00005209"/>
    </source>
</evidence>
<dbReference type="SUPFAM" id="SSF53271">
    <property type="entry name" value="PRTase-like"/>
    <property type="match status" value="1"/>
</dbReference>